<dbReference type="Pfam" id="PF23312">
    <property type="entry name" value="UBA_SIK3"/>
    <property type="match status" value="1"/>
</dbReference>
<dbReference type="GO" id="GO:0005737">
    <property type="term" value="C:cytoplasm"/>
    <property type="evidence" value="ECO:0007669"/>
    <property type="project" value="TreeGrafter"/>
</dbReference>
<keyword evidence="15" id="KW-1185">Reference proteome</keyword>
<keyword evidence="10" id="KW-0175">Coiled coil</keyword>
<dbReference type="Gene3D" id="3.30.310.80">
    <property type="entry name" value="Kinase associated domain 1, KA1"/>
    <property type="match status" value="1"/>
</dbReference>
<evidence type="ECO:0000256" key="10">
    <source>
        <dbReference type="SAM" id="Coils"/>
    </source>
</evidence>
<evidence type="ECO:0000256" key="1">
    <source>
        <dbReference type="ARBA" id="ARBA00006234"/>
    </source>
</evidence>
<protein>
    <recommendedName>
        <fullName evidence="2">non-specific serine/threonine protein kinase</fullName>
        <ecNumber evidence="2">2.7.11.1</ecNumber>
    </recommendedName>
</protein>
<feature type="coiled-coil region" evidence="10">
    <location>
        <begin position="493"/>
        <end position="520"/>
    </location>
</feature>
<reference evidence="14" key="2">
    <citation type="journal article" date="2021" name="Genome Biol. Evol.">
        <title>Developing a high-quality reference genome for a parasitic bivalve with doubly uniparental inheritance (Bivalvia: Unionida).</title>
        <authorList>
            <person name="Smith C.H."/>
        </authorList>
    </citation>
    <scope>NUCLEOTIDE SEQUENCE</scope>
    <source>
        <strain evidence="14">CHS0354</strain>
        <tissue evidence="14">Mantle</tissue>
    </source>
</reference>
<feature type="compositionally biased region" description="Acidic residues" evidence="11">
    <location>
        <begin position="212"/>
        <end position="226"/>
    </location>
</feature>
<keyword evidence="3" id="KW-0723">Serine/threonine-protein kinase</keyword>
<keyword evidence="7" id="KW-0067">ATP-binding</keyword>
<dbReference type="InterPro" id="IPR057380">
    <property type="entry name" value="UBA_SIK1/2/3"/>
</dbReference>
<evidence type="ECO:0000259" key="13">
    <source>
        <dbReference type="PROSITE" id="PS50032"/>
    </source>
</evidence>
<feature type="compositionally biased region" description="Polar residues" evidence="11">
    <location>
        <begin position="621"/>
        <end position="637"/>
    </location>
</feature>
<dbReference type="InterPro" id="IPR011009">
    <property type="entry name" value="Kinase-like_dom_sf"/>
</dbReference>
<keyword evidence="6" id="KW-0418">Kinase</keyword>
<evidence type="ECO:0000256" key="5">
    <source>
        <dbReference type="ARBA" id="ARBA00022741"/>
    </source>
</evidence>
<dbReference type="Proteomes" id="UP001195483">
    <property type="component" value="Unassembled WGS sequence"/>
</dbReference>
<keyword evidence="5" id="KW-0547">Nucleotide-binding</keyword>
<dbReference type="CDD" id="cd14338">
    <property type="entry name" value="UBA_SIK"/>
    <property type="match status" value="1"/>
</dbReference>
<feature type="compositionally biased region" description="Acidic residues" evidence="11">
    <location>
        <begin position="667"/>
        <end position="680"/>
    </location>
</feature>
<feature type="domain" description="KA1" evidence="13">
    <location>
        <begin position="900"/>
        <end position="947"/>
    </location>
</feature>
<feature type="region of interest" description="Disordered" evidence="11">
    <location>
        <begin position="204"/>
        <end position="227"/>
    </location>
</feature>
<keyword evidence="4" id="KW-0808">Transferase</keyword>
<dbReference type="PROSITE" id="PS50032">
    <property type="entry name" value="KA1"/>
    <property type="match status" value="1"/>
</dbReference>
<dbReference type="SUPFAM" id="SSF56112">
    <property type="entry name" value="Protein kinase-like (PK-like)"/>
    <property type="match status" value="1"/>
</dbReference>
<comment type="catalytic activity">
    <reaction evidence="9">
        <text>L-seryl-[protein] + ATP = O-phospho-L-seryl-[protein] + ADP + H(+)</text>
        <dbReference type="Rhea" id="RHEA:17989"/>
        <dbReference type="Rhea" id="RHEA-COMP:9863"/>
        <dbReference type="Rhea" id="RHEA-COMP:11604"/>
        <dbReference type="ChEBI" id="CHEBI:15378"/>
        <dbReference type="ChEBI" id="CHEBI:29999"/>
        <dbReference type="ChEBI" id="CHEBI:30616"/>
        <dbReference type="ChEBI" id="CHEBI:83421"/>
        <dbReference type="ChEBI" id="CHEBI:456216"/>
        <dbReference type="EC" id="2.7.11.1"/>
    </reaction>
</comment>
<proteinExistence type="inferred from homology"/>
<dbReference type="PANTHER" id="PTHR24346:SF42">
    <property type="entry name" value="SERINE_THREONINE-PROTEIN KINASE SIK3"/>
    <property type="match status" value="1"/>
</dbReference>
<evidence type="ECO:0000256" key="7">
    <source>
        <dbReference type="ARBA" id="ARBA00022840"/>
    </source>
</evidence>
<evidence type="ECO:0000256" key="3">
    <source>
        <dbReference type="ARBA" id="ARBA00022527"/>
    </source>
</evidence>
<accession>A0AAE0VLY0</accession>
<dbReference type="GO" id="GO:0035556">
    <property type="term" value="P:intracellular signal transduction"/>
    <property type="evidence" value="ECO:0007669"/>
    <property type="project" value="TreeGrafter"/>
</dbReference>
<dbReference type="EMBL" id="JAEAOA010000951">
    <property type="protein sequence ID" value="KAK3581717.1"/>
    <property type="molecule type" value="Genomic_DNA"/>
</dbReference>
<sequence length="947" mass="106156">MGVVLYVLVCGALPFDGSTLQSLRSRVLSGKFRVPFYMSTECEDLIKRMLTVEAEKRTVIEQIIHHSWMKQGDDNADFEQMIMEYNIPMDTDPEIENLNAAVLQHMSSLNMDIERTTESVKNCCYDHHSAIYHLLLDKYRKHPKNKGPPSLALPLNIPITRTERRSSITTGVVERVEVPVEVEDSSSQPPLIPPSLLSQVSFYHSDSNSVSESDDVSQSDSDEEPSPEALARYLAMRRHTVGVGDSRHEVPEDVRVKLAHHQPIIAMPQPNMFMPFWNIPNVNLPFHAPHYPSEQPQNPLVTDQNLLHPPPLLGPEGLLNLNRRASDGGANIHCFCRQMAMENGQVGSRETLSASPLSAMGLPLPTQPLTGSVTVEETEDCGSDQEPDPEAVQRYLASRGRLKRHTLAMSNPMSEIPEELQRKLSLQPIRSARRVSDRTSSRESYKDINCLHLPNERYSPVRRASDGLANLHKYQSHLEKIYRESVGSQTGSRHNSQTSLKQLQQEYQELEKQVSGRGSDPQSATLYQHLQRLHLQQQIQCPSSPSFQRGSPPLKSSVLSPQRSDSPPQAYLFQSFGQSHQRNSPPPNFQNLQMIKEDSLDHAEGLQIGTGSTEENDEEMMQTQDSVNTSSGSTSELKSPKTRKRQFSGKPQISITDTQGHVTDVTSDGESEVESVENSEEMQCLPTTTVGTFQVPSTIVASSTKMPQYNFSYSSYRSNDNSDFANIHSTYSVPLESVQHGMNPAVTNMGWNNPSLAMPMYYKNIPRHLPLTSGLQYQRTFMSANPSQFVLNLQQNFKPVQEYCDNGIMGLYNNQIRSSVNNHNNSDLQNEARNANCESELRTKLNGSPVNVQNLSDTPGTSSLINVCSQKAVTEILHEIKRILECSGPEIAYRCSDNLFQLENSDVQMEVEVMEGIDSNRLQVRRISGDSVHYQQLCQELLSGINL</sequence>
<evidence type="ECO:0000256" key="9">
    <source>
        <dbReference type="ARBA" id="ARBA00048679"/>
    </source>
</evidence>
<dbReference type="AlphaFoldDB" id="A0AAE0VLY0"/>
<feature type="compositionally biased region" description="Polar residues" evidence="11">
    <location>
        <begin position="557"/>
        <end position="567"/>
    </location>
</feature>
<comment type="similarity">
    <text evidence="1">Belongs to the protein kinase superfamily. CAMK Ser/Thr protein kinase family. SNF1 subfamily.</text>
</comment>
<evidence type="ECO:0000313" key="14">
    <source>
        <dbReference type="EMBL" id="KAK3581717.1"/>
    </source>
</evidence>
<evidence type="ECO:0000256" key="11">
    <source>
        <dbReference type="SAM" id="MobiDB-lite"/>
    </source>
</evidence>
<organism evidence="14 15">
    <name type="scientific">Potamilus streckersoni</name>
    <dbReference type="NCBI Taxonomy" id="2493646"/>
    <lineage>
        <taxon>Eukaryota</taxon>
        <taxon>Metazoa</taxon>
        <taxon>Spiralia</taxon>
        <taxon>Lophotrochozoa</taxon>
        <taxon>Mollusca</taxon>
        <taxon>Bivalvia</taxon>
        <taxon>Autobranchia</taxon>
        <taxon>Heteroconchia</taxon>
        <taxon>Palaeoheterodonta</taxon>
        <taxon>Unionida</taxon>
        <taxon>Unionoidea</taxon>
        <taxon>Unionidae</taxon>
        <taxon>Ambleminae</taxon>
        <taxon>Lampsilini</taxon>
        <taxon>Potamilus</taxon>
    </lineage>
</organism>
<dbReference type="Gene3D" id="1.10.510.10">
    <property type="entry name" value="Transferase(Phosphotransferase) domain 1"/>
    <property type="match status" value="1"/>
</dbReference>
<dbReference type="GO" id="GO:0050321">
    <property type="term" value="F:tau-protein kinase activity"/>
    <property type="evidence" value="ECO:0007669"/>
    <property type="project" value="TreeGrafter"/>
</dbReference>
<reference evidence="14" key="1">
    <citation type="journal article" date="2021" name="Genome Biol. Evol.">
        <title>A High-Quality Reference Genome for a Parasitic Bivalve with Doubly Uniparental Inheritance (Bivalvia: Unionida).</title>
        <authorList>
            <person name="Smith C.H."/>
        </authorList>
    </citation>
    <scope>NUCLEOTIDE SEQUENCE</scope>
    <source>
        <strain evidence="14">CHS0354</strain>
    </source>
</reference>
<feature type="region of interest" description="Disordered" evidence="11">
    <location>
        <begin position="609"/>
        <end position="681"/>
    </location>
</feature>
<evidence type="ECO:0000256" key="6">
    <source>
        <dbReference type="ARBA" id="ARBA00022777"/>
    </source>
</evidence>
<evidence type="ECO:0000256" key="2">
    <source>
        <dbReference type="ARBA" id="ARBA00012513"/>
    </source>
</evidence>
<dbReference type="InterPro" id="IPR000719">
    <property type="entry name" value="Prot_kinase_dom"/>
</dbReference>
<feature type="compositionally biased region" description="Polar residues" evidence="11">
    <location>
        <begin position="649"/>
        <end position="666"/>
    </location>
</feature>
<evidence type="ECO:0000313" key="15">
    <source>
        <dbReference type="Proteomes" id="UP001195483"/>
    </source>
</evidence>
<comment type="catalytic activity">
    <reaction evidence="8">
        <text>L-threonyl-[protein] + ATP = O-phospho-L-threonyl-[protein] + ADP + H(+)</text>
        <dbReference type="Rhea" id="RHEA:46608"/>
        <dbReference type="Rhea" id="RHEA-COMP:11060"/>
        <dbReference type="Rhea" id="RHEA-COMP:11605"/>
        <dbReference type="ChEBI" id="CHEBI:15378"/>
        <dbReference type="ChEBI" id="CHEBI:30013"/>
        <dbReference type="ChEBI" id="CHEBI:30616"/>
        <dbReference type="ChEBI" id="CHEBI:61977"/>
        <dbReference type="ChEBI" id="CHEBI:456216"/>
        <dbReference type="EC" id="2.7.11.1"/>
    </reaction>
</comment>
<evidence type="ECO:0000259" key="12">
    <source>
        <dbReference type="PROSITE" id="PS50011"/>
    </source>
</evidence>
<reference evidence="14" key="3">
    <citation type="submission" date="2023-05" db="EMBL/GenBank/DDBJ databases">
        <authorList>
            <person name="Smith C.H."/>
        </authorList>
    </citation>
    <scope>NUCLEOTIDE SEQUENCE</scope>
    <source>
        <strain evidence="14">CHS0354</strain>
        <tissue evidence="14">Mantle</tissue>
    </source>
</reference>
<feature type="domain" description="Protein kinase" evidence="12">
    <location>
        <begin position="1"/>
        <end position="69"/>
    </location>
</feature>
<evidence type="ECO:0000256" key="4">
    <source>
        <dbReference type="ARBA" id="ARBA00022679"/>
    </source>
</evidence>
<dbReference type="GO" id="GO:0000226">
    <property type="term" value="P:microtubule cytoskeleton organization"/>
    <property type="evidence" value="ECO:0007669"/>
    <property type="project" value="TreeGrafter"/>
</dbReference>
<comment type="caution">
    <text evidence="14">The sequence shown here is derived from an EMBL/GenBank/DDBJ whole genome shotgun (WGS) entry which is preliminary data.</text>
</comment>
<dbReference type="PANTHER" id="PTHR24346">
    <property type="entry name" value="MAP/MICROTUBULE AFFINITY-REGULATING KINASE"/>
    <property type="match status" value="1"/>
</dbReference>
<name>A0AAE0VLY0_9BIVA</name>
<gene>
    <name evidence="14" type="ORF">CHS0354_015347</name>
</gene>
<dbReference type="GO" id="GO:0005524">
    <property type="term" value="F:ATP binding"/>
    <property type="evidence" value="ECO:0007669"/>
    <property type="project" value="UniProtKB-KW"/>
</dbReference>
<dbReference type="InterPro" id="IPR001772">
    <property type="entry name" value="KA1_dom"/>
</dbReference>
<dbReference type="InterPro" id="IPR028375">
    <property type="entry name" value="KA1/Ssp2_C"/>
</dbReference>
<feature type="region of interest" description="Disordered" evidence="11">
    <location>
        <begin position="541"/>
        <end position="570"/>
    </location>
</feature>
<dbReference type="PROSITE" id="PS50011">
    <property type="entry name" value="PROTEIN_KINASE_DOM"/>
    <property type="match status" value="1"/>
</dbReference>
<dbReference type="EC" id="2.7.11.1" evidence="2"/>
<dbReference type="SUPFAM" id="SSF103243">
    <property type="entry name" value="KA1-like"/>
    <property type="match status" value="1"/>
</dbReference>
<evidence type="ECO:0000256" key="8">
    <source>
        <dbReference type="ARBA" id="ARBA00047899"/>
    </source>
</evidence>